<dbReference type="Gene3D" id="1.10.10.10">
    <property type="entry name" value="Winged helix-like DNA-binding domain superfamily/Winged helix DNA-binding domain"/>
    <property type="match status" value="1"/>
</dbReference>
<protein>
    <submittedName>
        <fullName evidence="4">PaaX family transcriptional regulator C-terminal domain-containing protein</fullName>
    </submittedName>
</protein>
<dbReference type="PANTHER" id="PTHR30319">
    <property type="entry name" value="PHENYLACETIC ACID REGULATOR-RELATED TRANSCRIPTIONAL REPRESSOR"/>
    <property type="match status" value="1"/>
</dbReference>
<dbReference type="InterPro" id="IPR011965">
    <property type="entry name" value="PaaX_trns_reg"/>
</dbReference>
<dbReference type="Gene3D" id="1.20.58.1460">
    <property type="match status" value="1"/>
</dbReference>
<dbReference type="Pfam" id="PF20803">
    <property type="entry name" value="PaaX_M"/>
    <property type="match status" value="1"/>
</dbReference>
<accession>A0ABN2LXA8</accession>
<evidence type="ECO:0000259" key="1">
    <source>
        <dbReference type="Pfam" id="PF07848"/>
    </source>
</evidence>
<proteinExistence type="predicted"/>
<feature type="domain" description="Transcriptional repressor PaaX-like C-terminal" evidence="2">
    <location>
        <begin position="202"/>
        <end position="290"/>
    </location>
</feature>
<organism evidence="4 5">
    <name type="scientific">Luedemannella flava</name>
    <dbReference type="NCBI Taxonomy" id="349316"/>
    <lineage>
        <taxon>Bacteria</taxon>
        <taxon>Bacillati</taxon>
        <taxon>Actinomycetota</taxon>
        <taxon>Actinomycetes</taxon>
        <taxon>Micromonosporales</taxon>
        <taxon>Micromonosporaceae</taxon>
        <taxon>Luedemannella</taxon>
    </lineage>
</organism>
<dbReference type="PIRSF" id="PIRSF020623">
    <property type="entry name" value="PaaX"/>
    <property type="match status" value="1"/>
</dbReference>
<name>A0ABN2LXA8_9ACTN</name>
<dbReference type="Pfam" id="PF08223">
    <property type="entry name" value="PaaX_C"/>
    <property type="match status" value="1"/>
</dbReference>
<dbReference type="Pfam" id="PF07848">
    <property type="entry name" value="PaaX"/>
    <property type="match status" value="1"/>
</dbReference>
<dbReference type="RefSeq" id="WP_344129838.1">
    <property type="nucleotide sequence ID" value="NZ_BAAALT010000062.1"/>
</dbReference>
<dbReference type="InterPro" id="IPR012906">
    <property type="entry name" value="PaaX-like_N"/>
</dbReference>
<keyword evidence="5" id="KW-1185">Reference proteome</keyword>
<dbReference type="InterPro" id="IPR013225">
    <property type="entry name" value="PaaX_C"/>
</dbReference>
<dbReference type="Proteomes" id="UP001500218">
    <property type="component" value="Unassembled WGS sequence"/>
</dbReference>
<evidence type="ECO:0000259" key="3">
    <source>
        <dbReference type="Pfam" id="PF20803"/>
    </source>
</evidence>
<evidence type="ECO:0000259" key="2">
    <source>
        <dbReference type="Pfam" id="PF08223"/>
    </source>
</evidence>
<dbReference type="InterPro" id="IPR036388">
    <property type="entry name" value="WH-like_DNA-bd_sf"/>
</dbReference>
<feature type="domain" description="Transcriptional repressor PaaX-like N-terminal" evidence="1">
    <location>
        <begin position="31"/>
        <end position="96"/>
    </location>
</feature>
<gene>
    <name evidence="4" type="ORF">GCM10009682_25000</name>
</gene>
<sequence>MVSPYEIEEIFPDVATGSVRLPRRQTGPSPQGLAMTLVADYTVATRAWLPSAAIVALLGESGVTTAGARTAISRLARRGVLESHRDGRNSHYRLTTAAASDLSAGGAWIASFGTRPDPWDEWWTLVAFSLPQEANTQRRLLRGQLRWLGFAPLYDGLWVSPDVLNPTVKDRLLAVSGGAISVFRATHVEMPIATNRNPIEAWDVAAIARHYEAFIGHWEPLLPRVRDGAVTGAAAVRARTEIMDTYRRFPIRDPQLPVQLMPGDWPRARARAAFAGVYDGLAEPAQDHVRAVVARFGDPHPGIRAHTTAELATGSGYAPAPATGLFLETMDDVLADPSGTT</sequence>
<evidence type="ECO:0000313" key="5">
    <source>
        <dbReference type="Proteomes" id="UP001500218"/>
    </source>
</evidence>
<dbReference type="PANTHER" id="PTHR30319:SF1">
    <property type="entry name" value="TRANSCRIPTIONAL REPRESSOR PAAX"/>
    <property type="match status" value="1"/>
</dbReference>
<reference evidence="4 5" key="1">
    <citation type="journal article" date="2019" name="Int. J. Syst. Evol. Microbiol.">
        <title>The Global Catalogue of Microorganisms (GCM) 10K type strain sequencing project: providing services to taxonomists for standard genome sequencing and annotation.</title>
        <authorList>
            <consortium name="The Broad Institute Genomics Platform"/>
            <consortium name="The Broad Institute Genome Sequencing Center for Infectious Disease"/>
            <person name="Wu L."/>
            <person name="Ma J."/>
        </authorList>
    </citation>
    <scope>NUCLEOTIDE SEQUENCE [LARGE SCALE GENOMIC DNA]</scope>
    <source>
        <strain evidence="4 5">JCM 13250</strain>
    </source>
</reference>
<dbReference type="InterPro" id="IPR048846">
    <property type="entry name" value="PaaX-like_central"/>
</dbReference>
<dbReference type="Gene3D" id="3.30.70.2650">
    <property type="match status" value="1"/>
</dbReference>
<feature type="domain" description="Transcriptional repressor PaaX-like central Cas2-like" evidence="3">
    <location>
        <begin position="117"/>
        <end position="190"/>
    </location>
</feature>
<comment type="caution">
    <text evidence="4">The sequence shown here is derived from an EMBL/GenBank/DDBJ whole genome shotgun (WGS) entry which is preliminary data.</text>
</comment>
<evidence type="ECO:0000313" key="4">
    <source>
        <dbReference type="EMBL" id="GAA1802130.1"/>
    </source>
</evidence>
<dbReference type="EMBL" id="BAAALT010000062">
    <property type="protein sequence ID" value="GAA1802130.1"/>
    <property type="molecule type" value="Genomic_DNA"/>
</dbReference>